<reference evidence="1" key="1">
    <citation type="submission" date="2016-03" db="EMBL/GenBank/DDBJ databases">
        <title>Mechanisms controlling the formation of the plant cell surface in tip-growing cells are functionally conserved among land plants.</title>
        <authorList>
            <person name="Honkanen S."/>
            <person name="Jones V.A."/>
            <person name="Morieri G."/>
            <person name="Champion C."/>
            <person name="Hetherington A.J."/>
            <person name="Kelly S."/>
            <person name="Saint-Marcoux D."/>
            <person name="Proust H."/>
            <person name="Prescott H."/>
            <person name="Dolan L."/>
        </authorList>
    </citation>
    <scope>NUCLEOTIDE SEQUENCE [LARGE SCALE GENOMIC DNA]</scope>
    <source>
        <tissue evidence="1">Whole gametophyte</tissue>
    </source>
</reference>
<comment type="caution">
    <text evidence="1">The sequence shown here is derived from an EMBL/GenBank/DDBJ whole genome shotgun (WGS) entry which is preliminary data.</text>
</comment>
<name>A0A176WAV1_MARPO</name>
<dbReference type="Proteomes" id="UP000077202">
    <property type="component" value="Unassembled WGS sequence"/>
</dbReference>
<gene>
    <name evidence="1" type="ORF">AXG93_2090s1010</name>
</gene>
<dbReference type="AlphaFoldDB" id="A0A176WAV1"/>
<organism evidence="1 2">
    <name type="scientific">Marchantia polymorpha subsp. ruderalis</name>
    <dbReference type="NCBI Taxonomy" id="1480154"/>
    <lineage>
        <taxon>Eukaryota</taxon>
        <taxon>Viridiplantae</taxon>
        <taxon>Streptophyta</taxon>
        <taxon>Embryophyta</taxon>
        <taxon>Marchantiophyta</taxon>
        <taxon>Marchantiopsida</taxon>
        <taxon>Marchantiidae</taxon>
        <taxon>Marchantiales</taxon>
        <taxon>Marchantiaceae</taxon>
        <taxon>Marchantia</taxon>
    </lineage>
</organism>
<protein>
    <submittedName>
        <fullName evidence="1">Uncharacterized protein</fullName>
    </submittedName>
</protein>
<evidence type="ECO:0000313" key="1">
    <source>
        <dbReference type="EMBL" id="OAE29395.1"/>
    </source>
</evidence>
<evidence type="ECO:0000313" key="2">
    <source>
        <dbReference type="Proteomes" id="UP000077202"/>
    </source>
</evidence>
<sequence length="266" mass="31245">MYNPVQDKILFLDVPLQINEEHTVIDGKLKFKVVGLVVDQYTKNFKLVLGGVQVGTERRRTLIYDSTTVIGLLWKGSFKRRSDVANFVRNPMVQRTDGALIKRVRNLYDRALIRRQRFPWNMDKAMDEAVIRRFINQWVLDYPAVFNFYATGRRDAFFVFDEGGIELKVVKYWAELDSIFFLPQPPFYSRNRVQYLVYASSLDDPWCAIILRPRGSAGQGWITQQEYVARQQRWEEEETREALSQALRDAVRQALRQSDDVAMEFL</sequence>
<proteinExistence type="predicted"/>
<dbReference type="EMBL" id="LVLJ01001468">
    <property type="protein sequence ID" value="OAE29395.1"/>
    <property type="molecule type" value="Genomic_DNA"/>
</dbReference>
<accession>A0A176WAV1</accession>
<keyword evidence="2" id="KW-1185">Reference proteome</keyword>